<dbReference type="Pfam" id="PF05239">
    <property type="entry name" value="PRC"/>
    <property type="match status" value="1"/>
</dbReference>
<dbReference type="AlphaFoldDB" id="A0A4R7T8K1"/>
<sequence length="134" mass="14796">MAIDDGSSTPDFPLWKFRTGTEFGDQADVIGYHVVGTDEEIGSVADFVDANDQPAFVVDTGAWVVGQRILLPAGAVESIDHAAREIRVDRTGTDIREAPPYEVSTGESEEYRNRLTHYYCDLYADHHEDHSPPG</sequence>
<dbReference type="GO" id="GO:0030077">
    <property type="term" value="C:plasma membrane light-harvesting complex"/>
    <property type="evidence" value="ECO:0007669"/>
    <property type="project" value="InterPro"/>
</dbReference>
<comment type="caution">
    <text evidence="2">The sequence shown here is derived from an EMBL/GenBank/DDBJ whole genome shotgun (WGS) entry which is preliminary data.</text>
</comment>
<dbReference type="EMBL" id="SOCE01000001">
    <property type="protein sequence ID" value="TDU87989.1"/>
    <property type="molecule type" value="Genomic_DNA"/>
</dbReference>
<evidence type="ECO:0000259" key="1">
    <source>
        <dbReference type="Pfam" id="PF05239"/>
    </source>
</evidence>
<name>A0A4R7T8K1_9ACTN</name>
<accession>A0A4R7T8K1</accession>
<dbReference type="RefSeq" id="WP_133977682.1">
    <property type="nucleotide sequence ID" value="NZ_SOCE01000001.1"/>
</dbReference>
<dbReference type="InterPro" id="IPR027275">
    <property type="entry name" value="PRC-brl_dom"/>
</dbReference>
<dbReference type="InterPro" id="IPR011033">
    <property type="entry name" value="PRC_barrel-like_sf"/>
</dbReference>
<dbReference type="OrthoDB" id="510842at2"/>
<keyword evidence="3" id="KW-1185">Reference proteome</keyword>
<evidence type="ECO:0000313" key="2">
    <source>
        <dbReference type="EMBL" id="TDU87989.1"/>
    </source>
</evidence>
<dbReference type="SUPFAM" id="SSF50346">
    <property type="entry name" value="PRC-barrel domain"/>
    <property type="match status" value="1"/>
</dbReference>
<dbReference type="Proteomes" id="UP000295151">
    <property type="component" value="Unassembled WGS sequence"/>
</dbReference>
<dbReference type="GO" id="GO:0019684">
    <property type="term" value="P:photosynthesis, light reaction"/>
    <property type="evidence" value="ECO:0007669"/>
    <property type="project" value="InterPro"/>
</dbReference>
<dbReference type="Gene3D" id="3.90.50.10">
    <property type="entry name" value="Photosynthetic Reaction Center, subunit H, domain 2"/>
    <property type="match status" value="1"/>
</dbReference>
<organism evidence="2 3">
    <name type="scientific">Kribbella voronezhensis</name>
    <dbReference type="NCBI Taxonomy" id="2512212"/>
    <lineage>
        <taxon>Bacteria</taxon>
        <taxon>Bacillati</taxon>
        <taxon>Actinomycetota</taxon>
        <taxon>Actinomycetes</taxon>
        <taxon>Propionibacteriales</taxon>
        <taxon>Kribbellaceae</taxon>
        <taxon>Kribbella</taxon>
    </lineage>
</organism>
<reference evidence="2 3" key="1">
    <citation type="submission" date="2019-03" db="EMBL/GenBank/DDBJ databases">
        <title>Genomic Encyclopedia of Type Strains, Phase III (KMG-III): the genomes of soil and plant-associated and newly described type strains.</title>
        <authorList>
            <person name="Whitman W."/>
        </authorList>
    </citation>
    <scope>NUCLEOTIDE SEQUENCE [LARGE SCALE GENOMIC DNA]</scope>
    <source>
        <strain evidence="2 3">VKM Ac-2575</strain>
    </source>
</reference>
<protein>
    <recommendedName>
        <fullName evidence="1">PRC-barrel domain-containing protein</fullName>
    </recommendedName>
</protein>
<evidence type="ECO:0000313" key="3">
    <source>
        <dbReference type="Proteomes" id="UP000295151"/>
    </source>
</evidence>
<gene>
    <name evidence="2" type="ORF">EV138_1527</name>
</gene>
<dbReference type="InterPro" id="IPR014747">
    <property type="entry name" value="Bac_photo_RC_H_C"/>
</dbReference>
<feature type="domain" description="PRC-barrel" evidence="1">
    <location>
        <begin position="27"/>
        <end position="91"/>
    </location>
</feature>
<proteinExistence type="predicted"/>